<keyword evidence="2" id="KW-0238">DNA-binding</keyword>
<evidence type="ECO:0000256" key="1">
    <source>
        <dbReference type="ARBA" id="ARBA00023015"/>
    </source>
</evidence>
<evidence type="ECO:0000259" key="4">
    <source>
        <dbReference type="PROSITE" id="PS01124"/>
    </source>
</evidence>
<gene>
    <name evidence="5" type="ORF">GCM10009096_01100</name>
</gene>
<organism evidence="5 6">
    <name type="scientific">Parasphingorhabdus litoris</name>
    <dbReference type="NCBI Taxonomy" id="394733"/>
    <lineage>
        <taxon>Bacteria</taxon>
        <taxon>Pseudomonadati</taxon>
        <taxon>Pseudomonadota</taxon>
        <taxon>Alphaproteobacteria</taxon>
        <taxon>Sphingomonadales</taxon>
        <taxon>Sphingomonadaceae</taxon>
        <taxon>Parasphingorhabdus</taxon>
    </lineage>
</organism>
<accession>A0ABN1A095</accession>
<evidence type="ECO:0000256" key="3">
    <source>
        <dbReference type="ARBA" id="ARBA00023163"/>
    </source>
</evidence>
<protein>
    <submittedName>
        <fullName evidence="5">AraC family transcriptional regulator</fullName>
    </submittedName>
</protein>
<dbReference type="InterPro" id="IPR014710">
    <property type="entry name" value="RmlC-like_jellyroll"/>
</dbReference>
<dbReference type="Gene3D" id="1.10.10.60">
    <property type="entry name" value="Homeodomain-like"/>
    <property type="match status" value="2"/>
</dbReference>
<dbReference type="PANTHER" id="PTHR11019">
    <property type="entry name" value="HTH-TYPE TRANSCRIPTIONAL REGULATOR NIMR"/>
    <property type="match status" value="1"/>
</dbReference>
<keyword evidence="3" id="KW-0804">Transcription</keyword>
<feature type="domain" description="HTH araC/xylS-type" evidence="4">
    <location>
        <begin position="208"/>
        <end position="306"/>
    </location>
</feature>
<comment type="caution">
    <text evidence="5">The sequence shown here is derived from an EMBL/GenBank/DDBJ whole genome shotgun (WGS) entry which is preliminary data.</text>
</comment>
<dbReference type="Pfam" id="PF12833">
    <property type="entry name" value="HTH_18"/>
    <property type="match status" value="1"/>
</dbReference>
<keyword evidence="6" id="KW-1185">Reference proteome</keyword>
<dbReference type="SUPFAM" id="SSF51182">
    <property type="entry name" value="RmlC-like cupins"/>
    <property type="match status" value="1"/>
</dbReference>
<dbReference type="SUPFAM" id="SSF46689">
    <property type="entry name" value="Homeodomain-like"/>
    <property type="match status" value="2"/>
</dbReference>
<dbReference type="Proteomes" id="UP001500713">
    <property type="component" value="Unassembled WGS sequence"/>
</dbReference>
<dbReference type="InterPro" id="IPR032783">
    <property type="entry name" value="AraC_lig"/>
</dbReference>
<dbReference type="RefSeq" id="WP_229954330.1">
    <property type="nucleotide sequence ID" value="NZ_BAAAEM010000002.1"/>
</dbReference>
<dbReference type="PROSITE" id="PS01124">
    <property type="entry name" value="HTH_ARAC_FAMILY_2"/>
    <property type="match status" value="1"/>
</dbReference>
<evidence type="ECO:0000256" key="2">
    <source>
        <dbReference type="ARBA" id="ARBA00023125"/>
    </source>
</evidence>
<dbReference type="SMART" id="SM00342">
    <property type="entry name" value="HTH_ARAC"/>
    <property type="match status" value="1"/>
</dbReference>
<evidence type="ECO:0000313" key="6">
    <source>
        <dbReference type="Proteomes" id="UP001500713"/>
    </source>
</evidence>
<proteinExistence type="predicted"/>
<keyword evidence="1" id="KW-0805">Transcription regulation</keyword>
<dbReference type="PRINTS" id="PR00032">
    <property type="entry name" value="HTHARAC"/>
</dbReference>
<dbReference type="Gene3D" id="2.60.120.10">
    <property type="entry name" value="Jelly Rolls"/>
    <property type="match status" value="1"/>
</dbReference>
<dbReference type="InterPro" id="IPR009057">
    <property type="entry name" value="Homeodomain-like_sf"/>
</dbReference>
<dbReference type="InterPro" id="IPR018060">
    <property type="entry name" value="HTH_AraC"/>
</dbReference>
<dbReference type="InterPro" id="IPR020449">
    <property type="entry name" value="Tscrpt_reg_AraC-type_HTH"/>
</dbReference>
<dbReference type="Pfam" id="PF12852">
    <property type="entry name" value="Cupin_6"/>
    <property type="match status" value="1"/>
</dbReference>
<reference evidence="5 6" key="1">
    <citation type="journal article" date="2019" name="Int. J. Syst. Evol. Microbiol.">
        <title>The Global Catalogue of Microorganisms (GCM) 10K type strain sequencing project: providing services to taxonomists for standard genome sequencing and annotation.</title>
        <authorList>
            <consortium name="The Broad Institute Genomics Platform"/>
            <consortium name="The Broad Institute Genome Sequencing Center for Infectious Disease"/>
            <person name="Wu L."/>
            <person name="Ma J."/>
        </authorList>
    </citation>
    <scope>NUCLEOTIDE SEQUENCE [LARGE SCALE GENOMIC DNA]</scope>
    <source>
        <strain evidence="5 6">JCM 14162</strain>
    </source>
</reference>
<sequence length="308" mass="34202">MDILNDILDTLDLNGALYFRTDFSAPWSVTVPVLEGAARFHLVVQGQCTVTLPGDRVMTLYPGDLILIPRGQTHMLSDSPVDSAPSLETVLEQVEYDGEGVLVVGDGDKSANTQLVCGHFTFRKNADHPMLRALPDFLLTTSSMRAQNPWLDEILRLISRQMFAEHVGSDASVRRLSEVMFIELLRMGIEEQGQMEPLLKGFQDPHVGQALELLHRQPSSAWTVQSLAREVGMSRSSFADRFAELIGQGPMSYLSDWRLQKALSLLDESNITVQQVAAETGYQSPAAFTRAFAGKFGVAPTKYRREMN</sequence>
<dbReference type="InterPro" id="IPR011051">
    <property type="entry name" value="RmlC_Cupin_sf"/>
</dbReference>
<dbReference type="EMBL" id="BAAAEM010000002">
    <property type="protein sequence ID" value="GAA0464403.1"/>
    <property type="molecule type" value="Genomic_DNA"/>
</dbReference>
<evidence type="ECO:0000313" key="5">
    <source>
        <dbReference type="EMBL" id="GAA0464403.1"/>
    </source>
</evidence>
<name>A0ABN1A095_9SPHN</name>
<dbReference type="PANTHER" id="PTHR11019:SF159">
    <property type="entry name" value="TRANSCRIPTIONAL REGULATOR-RELATED"/>
    <property type="match status" value="1"/>
</dbReference>